<dbReference type="AlphaFoldDB" id="A0A679JLM1"/>
<accession>A0A679JLM1</accession>
<protein>
    <recommendedName>
        <fullName evidence="2">Terminase small subunit</fullName>
    </recommendedName>
</protein>
<evidence type="ECO:0000313" key="1">
    <source>
        <dbReference type="EMBL" id="CAA2107124.1"/>
    </source>
</evidence>
<dbReference type="RefSeq" id="WP_339091624.1">
    <property type="nucleotide sequence ID" value="NZ_LR743507.1"/>
</dbReference>
<sequence length="170" mass="18436">MRQAISQAEFGAWVGVSEARVSQLMAEGVLTRGESGHEWLIAYCERMRDMAAGRASSELGGLDLVQERAALAREQRLGIAIKNAVARGEYAPISLLAEVLATASQSVSERFEQLPGLLRKVCPELQDTARDKLMSAIADARNQWVRATARLVSEAVSPPEDDEPEEGEAA</sequence>
<reference evidence="1" key="1">
    <citation type="submission" date="2019-12" db="EMBL/GenBank/DDBJ databases">
        <authorList>
            <person name="Cremers G."/>
        </authorList>
    </citation>
    <scope>NUCLEOTIDE SEQUENCE</scope>
    <source>
        <strain evidence="1">Vvax</strain>
    </source>
</reference>
<name>A0A679JLM1_VARPD</name>
<gene>
    <name evidence="1" type="ORF">VVAX_04079</name>
</gene>
<evidence type="ECO:0008006" key="2">
    <source>
        <dbReference type="Google" id="ProtNLM"/>
    </source>
</evidence>
<proteinExistence type="predicted"/>
<dbReference type="EMBL" id="LR743507">
    <property type="protein sequence ID" value="CAA2107124.1"/>
    <property type="molecule type" value="Genomic_DNA"/>
</dbReference>
<organism evidence="1">
    <name type="scientific">Variovorax paradoxus</name>
    <dbReference type="NCBI Taxonomy" id="34073"/>
    <lineage>
        <taxon>Bacteria</taxon>
        <taxon>Pseudomonadati</taxon>
        <taxon>Pseudomonadota</taxon>
        <taxon>Betaproteobacteria</taxon>
        <taxon>Burkholderiales</taxon>
        <taxon>Comamonadaceae</taxon>
        <taxon>Variovorax</taxon>
    </lineage>
</organism>